<dbReference type="Proteomes" id="UP000307362">
    <property type="component" value="Unassembled WGS sequence"/>
</dbReference>
<protein>
    <recommendedName>
        <fullName evidence="3">Glycosyl transferase family 1 domain-containing protein</fullName>
    </recommendedName>
</protein>
<evidence type="ECO:0000256" key="1">
    <source>
        <dbReference type="ARBA" id="ARBA00022679"/>
    </source>
</evidence>
<keyword evidence="2" id="KW-0812">Transmembrane</keyword>
<keyword evidence="2" id="KW-1133">Transmembrane helix</keyword>
<dbReference type="PANTHER" id="PTHR46401">
    <property type="entry name" value="GLYCOSYLTRANSFERASE WBBK-RELATED"/>
    <property type="match status" value="1"/>
</dbReference>
<reference evidence="5" key="2">
    <citation type="submission" date="2019-06" db="EMBL/GenBank/DDBJ databases">
        <title>Co-occurence of chitin degradation, pigmentation and bioactivity in marine Pseudoalteromonas.</title>
        <authorList>
            <person name="Sonnenschein E.C."/>
            <person name="Bech P.K."/>
        </authorList>
    </citation>
    <scope>NUCLEOTIDE SEQUENCE [LARGE SCALE GENOMIC DNA]</scope>
    <source>
        <strain evidence="5">S1189</strain>
    </source>
</reference>
<dbReference type="RefSeq" id="WP_138568527.1">
    <property type="nucleotide sequence ID" value="NZ_PNCM01000035.1"/>
</dbReference>
<dbReference type="GO" id="GO:0016757">
    <property type="term" value="F:glycosyltransferase activity"/>
    <property type="evidence" value="ECO:0007669"/>
    <property type="project" value="InterPro"/>
</dbReference>
<reference evidence="4 5" key="1">
    <citation type="submission" date="2017-12" db="EMBL/GenBank/DDBJ databases">
        <authorList>
            <person name="Paulsen S."/>
            <person name="Gram L.K."/>
        </authorList>
    </citation>
    <scope>NUCLEOTIDE SEQUENCE [LARGE SCALE GENOMIC DNA]</scope>
    <source>
        <strain evidence="4 5">S1189</strain>
    </source>
</reference>
<dbReference type="GO" id="GO:0009103">
    <property type="term" value="P:lipopolysaccharide biosynthetic process"/>
    <property type="evidence" value="ECO:0007669"/>
    <property type="project" value="TreeGrafter"/>
</dbReference>
<dbReference type="PANTHER" id="PTHR46401:SF2">
    <property type="entry name" value="GLYCOSYLTRANSFERASE WBBK-RELATED"/>
    <property type="match status" value="1"/>
</dbReference>
<evidence type="ECO:0000259" key="3">
    <source>
        <dbReference type="Pfam" id="PF00534"/>
    </source>
</evidence>
<accession>A0A5S3YQN2</accession>
<organism evidence="4 5">
    <name type="scientific">Pseudoalteromonas phenolica</name>
    <dbReference type="NCBI Taxonomy" id="161398"/>
    <lineage>
        <taxon>Bacteria</taxon>
        <taxon>Pseudomonadati</taxon>
        <taxon>Pseudomonadota</taxon>
        <taxon>Gammaproteobacteria</taxon>
        <taxon>Alteromonadales</taxon>
        <taxon>Pseudoalteromonadaceae</taxon>
        <taxon>Pseudoalteromonas</taxon>
    </lineage>
</organism>
<dbReference type="InterPro" id="IPR001296">
    <property type="entry name" value="Glyco_trans_1"/>
</dbReference>
<keyword evidence="2" id="KW-0472">Membrane</keyword>
<sequence>MKRNYEILINASNISSGGGLTILERCYAESDERHIYVVKNNAVSNRLKKCVKRRADIVVLPAFFQLPIFNLLFHMIGFYILSKYLRVKKVVSLGNIASCVPVKQVVYIQWAYFPFGVFYLSKSLSKSSIVRLLRYLKIRFFINQADLIVVQTETIKKQMLKRFDFLSSDTIKVVYPGKQSVNFKELECDGLLAKDKLRLLYPALYYTHKNFEILPHLNEAFKELDMVLYVTLTDNQFVSLGLDKCSSIKNVGVVDSDKLLSIFSKIDVLFMPTKFETVGLPYIEGLTLGKRILTTDADFSREICGEAATYFDPSNIRSIIKALNYINASEPKNPKLLNKALKKFKPWNITFHDMIDEVIK</sequence>
<dbReference type="Pfam" id="PF00534">
    <property type="entry name" value="Glycos_transf_1"/>
    <property type="match status" value="1"/>
</dbReference>
<dbReference type="SUPFAM" id="SSF53756">
    <property type="entry name" value="UDP-Glycosyltransferase/glycogen phosphorylase"/>
    <property type="match status" value="1"/>
</dbReference>
<keyword evidence="1" id="KW-0808">Transferase</keyword>
<dbReference type="EMBL" id="PNCM01000035">
    <property type="protein sequence ID" value="TMP78772.1"/>
    <property type="molecule type" value="Genomic_DNA"/>
</dbReference>
<proteinExistence type="predicted"/>
<evidence type="ECO:0000313" key="5">
    <source>
        <dbReference type="Proteomes" id="UP000307362"/>
    </source>
</evidence>
<dbReference type="AlphaFoldDB" id="A0A5S3YQN2"/>
<feature type="transmembrane region" description="Helical" evidence="2">
    <location>
        <begin position="57"/>
        <end position="81"/>
    </location>
</feature>
<feature type="domain" description="Glycosyl transferase family 1" evidence="3">
    <location>
        <begin position="251"/>
        <end position="339"/>
    </location>
</feature>
<evidence type="ECO:0000313" key="4">
    <source>
        <dbReference type="EMBL" id="TMP78772.1"/>
    </source>
</evidence>
<gene>
    <name evidence="4" type="ORF">CWB73_15930</name>
</gene>
<evidence type="ECO:0000256" key="2">
    <source>
        <dbReference type="SAM" id="Phobius"/>
    </source>
</evidence>
<dbReference type="Gene3D" id="3.40.50.2000">
    <property type="entry name" value="Glycogen Phosphorylase B"/>
    <property type="match status" value="1"/>
</dbReference>
<name>A0A5S3YQN2_9GAMM</name>
<dbReference type="OrthoDB" id="9801609at2"/>
<comment type="caution">
    <text evidence="4">The sequence shown here is derived from an EMBL/GenBank/DDBJ whole genome shotgun (WGS) entry which is preliminary data.</text>
</comment>